<comment type="caution">
    <text evidence="3">The sequence shown here is derived from an EMBL/GenBank/DDBJ whole genome shotgun (WGS) entry which is preliminary data.</text>
</comment>
<dbReference type="EMBL" id="VXIS01000029">
    <property type="protein sequence ID" value="KAA8912023.1"/>
    <property type="molecule type" value="Genomic_DNA"/>
</dbReference>
<evidence type="ECO:0000256" key="1">
    <source>
        <dbReference type="SAM" id="MobiDB-lite"/>
    </source>
</evidence>
<evidence type="ECO:0000313" key="4">
    <source>
        <dbReference type="Proteomes" id="UP000326924"/>
    </source>
</evidence>
<sequence>MDAEEITQALEYVSRDLRRKNLHVHLIVGGCSLPCLLYKTKPTCTSLSILLVSELTPKTMTTLTRSVQRAQKLFNLNTNWVNTTLGRSVPEDLREIVVERSLLQNDIFFSSEGLTLFALDHCYALKSTLDKLSRGSWDASFDDAVDILRRLVYISRGKPMTRGYIRRCYPSMEVTDNMLLRLKAEYERQHGHRGMVGVNDEYIRWNRDGLKWSEEIEEYGRELGISISRSTSAASSRSDWEDKPLPDPPSEEEDIAAIFAKKGGFI</sequence>
<accession>A0A5J5F5H1</accession>
<dbReference type="Pfam" id="PF24483">
    <property type="entry name" value="DUF7582"/>
    <property type="match status" value="1"/>
</dbReference>
<keyword evidence="4" id="KW-1185">Reference proteome</keyword>
<reference evidence="3 4" key="1">
    <citation type="submission" date="2019-09" db="EMBL/GenBank/DDBJ databases">
        <title>Draft genome of the ectomycorrhizal ascomycete Sphaerosporella brunnea.</title>
        <authorList>
            <consortium name="DOE Joint Genome Institute"/>
            <person name="Benucci G.M."/>
            <person name="Marozzi G."/>
            <person name="Antonielli L."/>
            <person name="Sanchez S."/>
            <person name="Marco P."/>
            <person name="Wang X."/>
            <person name="Falini L.B."/>
            <person name="Barry K."/>
            <person name="Haridas S."/>
            <person name="Lipzen A."/>
            <person name="Labutti K."/>
            <person name="Grigoriev I.V."/>
            <person name="Murat C."/>
            <person name="Martin F."/>
            <person name="Albertini E."/>
            <person name="Donnini D."/>
            <person name="Bonito G."/>
        </authorList>
    </citation>
    <scope>NUCLEOTIDE SEQUENCE [LARGE SCALE GENOMIC DNA]</scope>
    <source>
        <strain evidence="3 4">Sb_GMNB300</strain>
    </source>
</reference>
<dbReference type="Proteomes" id="UP000326924">
    <property type="component" value="Unassembled WGS sequence"/>
</dbReference>
<name>A0A5J5F5H1_9PEZI</name>
<gene>
    <name evidence="3" type="ORF">FN846DRAFT_897565</name>
</gene>
<dbReference type="InterPro" id="IPR056004">
    <property type="entry name" value="DUF7582"/>
</dbReference>
<dbReference type="OrthoDB" id="5350192at2759"/>
<feature type="domain" description="DUF7582" evidence="2">
    <location>
        <begin position="5"/>
        <end position="192"/>
    </location>
</feature>
<organism evidence="3 4">
    <name type="scientific">Sphaerosporella brunnea</name>
    <dbReference type="NCBI Taxonomy" id="1250544"/>
    <lineage>
        <taxon>Eukaryota</taxon>
        <taxon>Fungi</taxon>
        <taxon>Dikarya</taxon>
        <taxon>Ascomycota</taxon>
        <taxon>Pezizomycotina</taxon>
        <taxon>Pezizomycetes</taxon>
        <taxon>Pezizales</taxon>
        <taxon>Pyronemataceae</taxon>
        <taxon>Sphaerosporella</taxon>
    </lineage>
</organism>
<feature type="region of interest" description="Disordered" evidence="1">
    <location>
        <begin position="228"/>
        <end position="252"/>
    </location>
</feature>
<dbReference type="InParanoid" id="A0A5J5F5H1"/>
<protein>
    <recommendedName>
        <fullName evidence="2">DUF7582 domain-containing protein</fullName>
    </recommendedName>
</protein>
<proteinExistence type="predicted"/>
<evidence type="ECO:0000313" key="3">
    <source>
        <dbReference type="EMBL" id="KAA8912023.1"/>
    </source>
</evidence>
<evidence type="ECO:0000259" key="2">
    <source>
        <dbReference type="Pfam" id="PF24483"/>
    </source>
</evidence>
<feature type="compositionally biased region" description="Low complexity" evidence="1">
    <location>
        <begin position="228"/>
        <end position="237"/>
    </location>
</feature>
<dbReference type="AlphaFoldDB" id="A0A5J5F5H1"/>